<dbReference type="CDD" id="cd04301">
    <property type="entry name" value="NAT_SF"/>
    <property type="match status" value="1"/>
</dbReference>
<organism evidence="2 3">
    <name type="scientific">Passalora fulva</name>
    <name type="common">Tomato leaf mold</name>
    <name type="synonym">Cladosporium fulvum</name>
    <dbReference type="NCBI Taxonomy" id="5499"/>
    <lineage>
        <taxon>Eukaryota</taxon>
        <taxon>Fungi</taxon>
        <taxon>Dikarya</taxon>
        <taxon>Ascomycota</taxon>
        <taxon>Pezizomycotina</taxon>
        <taxon>Dothideomycetes</taxon>
        <taxon>Dothideomycetidae</taxon>
        <taxon>Mycosphaerellales</taxon>
        <taxon>Mycosphaerellaceae</taxon>
        <taxon>Fulvia</taxon>
    </lineage>
</organism>
<dbReference type="Gene3D" id="3.40.630.30">
    <property type="match status" value="1"/>
</dbReference>
<feature type="domain" description="N-acetyltransferase" evidence="1">
    <location>
        <begin position="8"/>
        <end position="163"/>
    </location>
</feature>
<dbReference type="OrthoDB" id="41532at2759"/>
<dbReference type="Pfam" id="PF00583">
    <property type="entry name" value="Acetyltransf_1"/>
    <property type="match status" value="1"/>
</dbReference>
<dbReference type="SUPFAM" id="SSF55729">
    <property type="entry name" value="Acyl-CoA N-acyltransferases (Nat)"/>
    <property type="match status" value="1"/>
</dbReference>
<dbReference type="RefSeq" id="XP_047759088.1">
    <property type="nucleotide sequence ID" value="XM_047907213.1"/>
</dbReference>
<dbReference type="GO" id="GO:0016747">
    <property type="term" value="F:acyltransferase activity, transferring groups other than amino-acyl groups"/>
    <property type="evidence" value="ECO:0007669"/>
    <property type="project" value="InterPro"/>
</dbReference>
<dbReference type="Proteomes" id="UP000756132">
    <property type="component" value="Chromosome 3"/>
</dbReference>
<dbReference type="InterPro" id="IPR052777">
    <property type="entry name" value="Acetyltransferase_Enz"/>
</dbReference>
<dbReference type="GeneID" id="71987943"/>
<name>A0A9Q8LC46_PASFU</name>
<protein>
    <submittedName>
        <fullName evidence="2">Acetyltransferase</fullName>
    </submittedName>
</protein>
<dbReference type="PROSITE" id="PS51186">
    <property type="entry name" value="GNAT"/>
    <property type="match status" value="1"/>
</dbReference>
<evidence type="ECO:0000313" key="2">
    <source>
        <dbReference type="EMBL" id="UJO14722.1"/>
    </source>
</evidence>
<dbReference type="EMBL" id="CP090165">
    <property type="protein sequence ID" value="UJO14722.1"/>
    <property type="molecule type" value="Genomic_DNA"/>
</dbReference>
<gene>
    <name evidence="2" type="ORF">CLAFUR5_08065</name>
</gene>
<keyword evidence="3" id="KW-1185">Reference proteome</keyword>
<reference evidence="2" key="2">
    <citation type="journal article" date="2022" name="Microb. Genom.">
        <title>A chromosome-scale genome assembly of the tomato pathogen Cladosporium fulvum reveals a compartmentalized genome architecture and the presence of a dispensable chromosome.</title>
        <authorList>
            <person name="Zaccaron A.Z."/>
            <person name="Chen L.H."/>
            <person name="Samaras A."/>
            <person name="Stergiopoulos I."/>
        </authorList>
    </citation>
    <scope>NUCLEOTIDE SEQUENCE</scope>
    <source>
        <strain evidence="2">Race5_Kim</strain>
    </source>
</reference>
<evidence type="ECO:0000259" key="1">
    <source>
        <dbReference type="PROSITE" id="PS51186"/>
    </source>
</evidence>
<dbReference type="PANTHER" id="PTHR43305:SF1">
    <property type="entry name" value="FAMILY N-ACETYLTRANSFERASE, PUTATIVE (AFU_ORTHOLOGUE AFUA_2G01380)-RELATED"/>
    <property type="match status" value="1"/>
</dbReference>
<evidence type="ECO:0000313" key="3">
    <source>
        <dbReference type="Proteomes" id="UP000756132"/>
    </source>
</evidence>
<dbReference type="AlphaFoldDB" id="A0A9Q8LC46"/>
<dbReference type="InterPro" id="IPR016181">
    <property type="entry name" value="Acyl_CoA_acyltransferase"/>
</dbReference>
<dbReference type="InterPro" id="IPR000182">
    <property type="entry name" value="GNAT_dom"/>
</dbReference>
<dbReference type="OMA" id="GCCALRP"/>
<sequence>MASMTQSFTIDPVTTKEDLTATISLFKSYTQWLNLDLSFQEFDSEMSNMPGKYTPPTGALFLARMANGEPVGCVGLRALSSARTCEMKRLYVDPKGRGLGLGKALAERVIDEAKRLGYDAMMLDTLGHMTAALALYRELGFEEVQAYYETPLEGTVFLRLDLIA</sequence>
<accession>A0A9Q8LC46</accession>
<dbReference type="PANTHER" id="PTHR43305">
    <property type="entry name" value="FAMILY N-ACETYLTRANSFERASE, PUTATIVE (AFU_ORTHOLOGUE AFUA_2G01380)-RELATED"/>
    <property type="match status" value="1"/>
</dbReference>
<proteinExistence type="predicted"/>
<reference evidence="2" key="1">
    <citation type="submission" date="2021-12" db="EMBL/GenBank/DDBJ databases">
        <authorList>
            <person name="Zaccaron A."/>
            <person name="Stergiopoulos I."/>
        </authorList>
    </citation>
    <scope>NUCLEOTIDE SEQUENCE</scope>
    <source>
        <strain evidence="2">Race5_Kim</strain>
    </source>
</reference>
<dbReference type="KEGG" id="ffu:CLAFUR5_08065"/>